<evidence type="ECO:0000256" key="15">
    <source>
        <dbReference type="ARBA" id="ARBA00030048"/>
    </source>
</evidence>
<feature type="domain" description="Mur ligase central" evidence="24">
    <location>
        <begin position="45"/>
        <end position="264"/>
    </location>
</feature>
<dbReference type="GO" id="GO:0004326">
    <property type="term" value="F:tetrahydrofolylpolyglutamate synthase activity"/>
    <property type="evidence" value="ECO:0007669"/>
    <property type="project" value="UniProtKB-EC"/>
</dbReference>
<dbReference type="InterPro" id="IPR001645">
    <property type="entry name" value="Folylpolyglutamate_synth"/>
</dbReference>
<dbReference type="GO" id="GO:0005737">
    <property type="term" value="C:cytoplasm"/>
    <property type="evidence" value="ECO:0007669"/>
    <property type="project" value="TreeGrafter"/>
</dbReference>
<dbReference type="SUPFAM" id="SSF53623">
    <property type="entry name" value="MurD-like peptide ligases, catalytic domain"/>
    <property type="match status" value="1"/>
</dbReference>
<proteinExistence type="inferred from homology"/>
<comment type="caution">
    <text evidence="25">The sequence shown here is derived from an EMBL/GenBank/DDBJ whole genome shotgun (WGS) entry which is preliminary data.</text>
</comment>
<evidence type="ECO:0000256" key="12">
    <source>
        <dbReference type="ARBA" id="ARBA00022840"/>
    </source>
</evidence>
<comment type="pathway">
    <text evidence="3">Cofactor biosynthesis; tetrahydrofolate biosynthesis; 7,8-dihydrofolate from 2-amino-4-hydroxy-6-hydroxymethyl-7,8-dihydropteridine diphosphate and 4-aminobenzoate: step 2/2.</text>
</comment>
<evidence type="ECO:0000256" key="10">
    <source>
        <dbReference type="ARBA" id="ARBA00022723"/>
    </source>
</evidence>
<dbReference type="PANTHER" id="PTHR11136:SF0">
    <property type="entry name" value="DIHYDROFOLATE SYNTHETASE-RELATED"/>
    <property type="match status" value="1"/>
</dbReference>
<dbReference type="PROSITE" id="PS01011">
    <property type="entry name" value="FOLYLPOLYGLU_SYNT_1"/>
    <property type="match status" value="1"/>
</dbReference>
<evidence type="ECO:0000259" key="23">
    <source>
        <dbReference type="Pfam" id="PF02875"/>
    </source>
</evidence>
<name>A0A7V5RRC0_CALAY</name>
<accession>A0A7V5RRC0</accession>
<comment type="similarity">
    <text evidence="5 22">Belongs to the folylpolyglutamate synthase family.</text>
</comment>
<evidence type="ECO:0000256" key="20">
    <source>
        <dbReference type="ARBA" id="ARBA00049035"/>
    </source>
</evidence>
<dbReference type="EC" id="6.3.2.17" evidence="7"/>
<evidence type="ECO:0000256" key="3">
    <source>
        <dbReference type="ARBA" id="ARBA00004799"/>
    </source>
</evidence>
<keyword evidence="12 22" id="KW-0067">ATP-binding</keyword>
<reference evidence="25" key="1">
    <citation type="journal article" date="2020" name="mSystems">
        <title>Genome- and Community-Level Interaction Insights into Carbon Utilization and Element Cycling Functions of Hydrothermarchaeota in Hydrothermal Sediment.</title>
        <authorList>
            <person name="Zhou Z."/>
            <person name="Liu Y."/>
            <person name="Xu W."/>
            <person name="Pan J."/>
            <person name="Luo Z.H."/>
            <person name="Li M."/>
        </authorList>
    </citation>
    <scope>NUCLEOTIDE SEQUENCE [LARGE SCALE GENOMIC DNA]</scope>
    <source>
        <strain evidence="25">HyVt-460</strain>
    </source>
</reference>
<comment type="function">
    <text evidence="2">Functions in two distinct reactions of the de novo folate biosynthetic pathway. Catalyzes the addition of a glutamate residue to dihydropteroate (7,8-dihydropteroate or H2Pte) to form dihydrofolate (7,8-dihydrofolate monoglutamate or H2Pte-Glu). Also catalyzes successive additions of L-glutamate to tetrahydrofolate or 10-formyltetrahydrofolate or 5,10-methylenetetrahydrofolate, leading to folylpolyglutamate derivatives.</text>
</comment>
<evidence type="ECO:0000256" key="19">
    <source>
        <dbReference type="ARBA" id="ARBA00047808"/>
    </source>
</evidence>
<dbReference type="GO" id="GO:0046656">
    <property type="term" value="P:folic acid biosynthetic process"/>
    <property type="evidence" value="ECO:0007669"/>
    <property type="project" value="UniProtKB-KW"/>
</dbReference>
<sequence length="428" mass="47903">MTPYAQTVEELFDLQKFAIKLGLENISALMETLEHPEKKYPVIHVAGTNGKGSTCLYLDHILRAHGFKSGLFTSPHLVDFRERIRVEGELIPREEVVAFWQRIKKKVLERKATFFDTTTAMALDHFARNEVDVAVMETGLGGRLDSTNIVPAEIAVITPVGFDHQKQLGDTLTDIAGEKAGIIKQGTTVFTGRQPETVAEVLKNVCQERQARLFSVPEHTELVYGREDDADGFILKTAGIRIEGRLPQAGCFQAENLALALNAAREFIERRGGKLSAKKTANSLPRMRWPGRLEYVRRRPDVIFDVSHNLPGIMATVGALEDKQERGRRYLLLGLVNDKDMTRIVRFLAPLFDAVVVSEPLSARRQDAAALEQAFLRYTQNVKLIKDLTEAYESSLSKLEKDDTLLVMGSHYLVGALKARFDKNEGLS</sequence>
<comment type="catalytic activity">
    <reaction evidence="18">
        <text>(6S)-5,6,7,8-tetrahydrofolyl-(gamma-L-Glu)(n) + L-glutamate + ATP = (6S)-5,6,7,8-tetrahydrofolyl-(gamma-L-Glu)(n+1) + ADP + phosphate + H(+)</text>
        <dbReference type="Rhea" id="RHEA:10580"/>
        <dbReference type="Rhea" id="RHEA-COMP:14738"/>
        <dbReference type="Rhea" id="RHEA-COMP:14740"/>
        <dbReference type="ChEBI" id="CHEBI:15378"/>
        <dbReference type="ChEBI" id="CHEBI:29985"/>
        <dbReference type="ChEBI" id="CHEBI:30616"/>
        <dbReference type="ChEBI" id="CHEBI:43474"/>
        <dbReference type="ChEBI" id="CHEBI:141005"/>
        <dbReference type="ChEBI" id="CHEBI:456216"/>
        <dbReference type="EC" id="6.3.2.17"/>
    </reaction>
</comment>
<dbReference type="InterPro" id="IPR036565">
    <property type="entry name" value="Mur-like_cat_sf"/>
</dbReference>
<organism evidence="25">
    <name type="scientific">Caldithrix abyssi</name>
    <dbReference type="NCBI Taxonomy" id="187145"/>
    <lineage>
        <taxon>Bacteria</taxon>
        <taxon>Pseudomonadati</taxon>
        <taxon>Calditrichota</taxon>
        <taxon>Calditrichia</taxon>
        <taxon>Calditrichales</taxon>
        <taxon>Calditrichaceae</taxon>
        <taxon>Caldithrix</taxon>
    </lineage>
</organism>
<evidence type="ECO:0000256" key="16">
    <source>
        <dbReference type="ARBA" id="ARBA00030592"/>
    </source>
</evidence>
<evidence type="ECO:0000256" key="22">
    <source>
        <dbReference type="PIRNR" id="PIRNR001563"/>
    </source>
</evidence>
<dbReference type="EMBL" id="DRLI01000259">
    <property type="protein sequence ID" value="HHM02700.1"/>
    <property type="molecule type" value="Genomic_DNA"/>
</dbReference>
<dbReference type="Proteomes" id="UP000885771">
    <property type="component" value="Unassembled WGS sequence"/>
</dbReference>
<dbReference type="PIRSF" id="PIRSF001563">
    <property type="entry name" value="Folylpolyglu_synth"/>
    <property type="match status" value="1"/>
</dbReference>
<dbReference type="Gene3D" id="3.90.190.20">
    <property type="entry name" value="Mur ligase, C-terminal domain"/>
    <property type="match status" value="1"/>
</dbReference>
<evidence type="ECO:0000256" key="17">
    <source>
        <dbReference type="ARBA" id="ARBA00032510"/>
    </source>
</evidence>
<dbReference type="PANTHER" id="PTHR11136">
    <property type="entry name" value="FOLYLPOLYGLUTAMATE SYNTHASE-RELATED"/>
    <property type="match status" value="1"/>
</dbReference>
<evidence type="ECO:0000256" key="14">
    <source>
        <dbReference type="ARBA" id="ARBA00022909"/>
    </source>
</evidence>
<keyword evidence="9 22" id="KW-0436">Ligase</keyword>
<dbReference type="Pfam" id="PF02875">
    <property type="entry name" value="Mur_ligase_C"/>
    <property type="match status" value="1"/>
</dbReference>
<comment type="catalytic activity">
    <reaction evidence="19">
        <text>10-formyltetrahydrofolyl-(gamma-L-Glu)(n) + L-glutamate + ATP = 10-formyltetrahydrofolyl-(gamma-L-Glu)(n+1) + ADP + phosphate + H(+)</text>
        <dbReference type="Rhea" id="RHEA:51904"/>
        <dbReference type="Rhea" id="RHEA-COMP:13088"/>
        <dbReference type="Rhea" id="RHEA-COMP:14300"/>
        <dbReference type="ChEBI" id="CHEBI:15378"/>
        <dbReference type="ChEBI" id="CHEBI:29985"/>
        <dbReference type="ChEBI" id="CHEBI:30616"/>
        <dbReference type="ChEBI" id="CHEBI:43474"/>
        <dbReference type="ChEBI" id="CHEBI:134413"/>
        <dbReference type="ChEBI" id="CHEBI:456216"/>
        <dbReference type="EC" id="6.3.2.17"/>
    </reaction>
</comment>
<evidence type="ECO:0000256" key="4">
    <source>
        <dbReference type="ARBA" id="ARBA00005150"/>
    </source>
</evidence>
<comment type="catalytic activity">
    <reaction evidence="20">
        <text>(6R)-5,10-methylenetetrahydrofolyl-(gamma-L-Glu)(n) + L-glutamate + ATP = (6R)-5,10-methylenetetrahydrofolyl-(gamma-L-Glu)(n+1) + ADP + phosphate + H(+)</text>
        <dbReference type="Rhea" id="RHEA:51912"/>
        <dbReference type="Rhea" id="RHEA-COMP:13257"/>
        <dbReference type="Rhea" id="RHEA-COMP:13258"/>
        <dbReference type="ChEBI" id="CHEBI:15378"/>
        <dbReference type="ChEBI" id="CHEBI:29985"/>
        <dbReference type="ChEBI" id="CHEBI:30616"/>
        <dbReference type="ChEBI" id="CHEBI:43474"/>
        <dbReference type="ChEBI" id="CHEBI:136572"/>
        <dbReference type="ChEBI" id="CHEBI:456216"/>
        <dbReference type="EC" id="6.3.2.17"/>
    </reaction>
</comment>
<dbReference type="GO" id="GO:0008841">
    <property type="term" value="F:dihydrofolate synthase activity"/>
    <property type="evidence" value="ECO:0007669"/>
    <property type="project" value="UniProtKB-EC"/>
</dbReference>
<evidence type="ECO:0000256" key="7">
    <source>
        <dbReference type="ARBA" id="ARBA00013025"/>
    </source>
</evidence>
<keyword evidence="14" id="KW-0289">Folate biosynthesis</keyword>
<gene>
    <name evidence="25" type="ORF">ENJ15_06765</name>
</gene>
<protein>
    <recommendedName>
        <fullName evidence="8">Dihydrofolate synthase/folylpolyglutamate synthase</fullName>
        <ecNumber evidence="6">6.3.2.12</ecNumber>
        <ecNumber evidence="7">6.3.2.17</ecNumber>
    </recommendedName>
    <alternativeName>
        <fullName evidence="17">Folylpoly-gamma-glutamate synthetase-dihydrofolate synthetase</fullName>
    </alternativeName>
    <alternativeName>
        <fullName evidence="15">Folylpolyglutamate synthetase</fullName>
    </alternativeName>
    <alternativeName>
        <fullName evidence="16">Tetrahydrofolylpolyglutamate synthase</fullName>
    </alternativeName>
</protein>
<dbReference type="GO" id="GO:0005524">
    <property type="term" value="F:ATP binding"/>
    <property type="evidence" value="ECO:0007669"/>
    <property type="project" value="UniProtKB-KW"/>
</dbReference>
<feature type="domain" description="Mur ligase C-terminal" evidence="23">
    <location>
        <begin position="291"/>
        <end position="410"/>
    </location>
</feature>
<evidence type="ECO:0000256" key="18">
    <source>
        <dbReference type="ARBA" id="ARBA00047493"/>
    </source>
</evidence>
<evidence type="ECO:0000256" key="1">
    <source>
        <dbReference type="ARBA" id="ARBA00001946"/>
    </source>
</evidence>
<dbReference type="NCBIfam" id="TIGR01499">
    <property type="entry name" value="folC"/>
    <property type="match status" value="1"/>
</dbReference>
<dbReference type="GO" id="GO:0046872">
    <property type="term" value="F:metal ion binding"/>
    <property type="evidence" value="ECO:0007669"/>
    <property type="project" value="UniProtKB-KW"/>
</dbReference>
<keyword evidence="10" id="KW-0479">Metal-binding</keyword>
<evidence type="ECO:0000259" key="24">
    <source>
        <dbReference type="Pfam" id="PF08245"/>
    </source>
</evidence>
<evidence type="ECO:0000256" key="13">
    <source>
        <dbReference type="ARBA" id="ARBA00022842"/>
    </source>
</evidence>
<evidence type="ECO:0000256" key="2">
    <source>
        <dbReference type="ARBA" id="ARBA00002714"/>
    </source>
</evidence>
<evidence type="ECO:0000256" key="8">
    <source>
        <dbReference type="ARBA" id="ARBA00019357"/>
    </source>
</evidence>
<evidence type="ECO:0000256" key="11">
    <source>
        <dbReference type="ARBA" id="ARBA00022741"/>
    </source>
</evidence>
<dbReference type="EC" id="6.3.2.12" evidence="6"/>
<dbReference type="Pfam" id="PF08245">
    <property type="entry name" value="Mur_ligase_M"/>
    <property type="match status" value="1"/>
</dbReference>
<dbReference type="SUPFAM" id="SSF53244">
    <property type="entry name" value="MurD-like peptide ligases, peptide-binding domain"/>
    <property type="match status" value="1"/>
</dbReference>
<dbReference type="InterPro" id="IPR004101">
    <property type="entry name" value="Mur_ligase_C"/>
</dbReference>
<dbReference type="Gene3D" id="3.40.1190.10">
    <property type="entry name" value="Mur-like, catalytic domain"/>
    <property type="match status" value="1"/>
</dbReference>
<dbReference type="FunFam" id="3.40.1190.10:FF:000011">
    <property type="entry name" value="Folylpolyglutamate synthase/dihydrofolate synthase"/>
    <property type="match status" value="1"/>
</dbReference>
<evidence type="ECO:0000256" key="9">
    <source>
        <dbReference type="ARBA" id="ARBA00022598"/>
    </source>
</evidence>
<comment type="pathway">
    <text evidence="4">Cofactor biosynthesis; tetrahydrofolylpolyglutamate biosynthesis.</text>
</comment>
<dbReference type="PROSITE" id="PS01012">
    <property type="entry name" value="FOLYLPOLYGLU_SYNT_2"/>
    <property type="match status" value="1"/>
</dbReference>
<comment type="catalytic activity">
    <reaction evidence="21">
        <text>7,8-dihydropteroate + L-glutamate + ATP = 7,8-dihydrofolate + ADP + phosphate + H(+)</text>
        <dbReference type="Rhea" id="RHEA:23584"/>
        <dbReference type="ChEBI" id="CHEBI:15378"/>
        <dbReference type="ChEBI" id="CHEBI:17839"/>
        <dbReference type="ChEBI" id="CHEBI:29985"/>
        <dbReference type="ChEBI" id="CHEBI:30616"/>
        <dbReference type="ChEBI" id="CHEBI:43474"/>
        <dbReference type="ChEBI" id="CHEBI:57451"/>
        <dbReference type="ChEBI" id="CHEBI:456216"/>
        <dbReference type="EC" id="6.3.2.12"/>
    </reaction>
</comment>
<comment type="cofactor">
    <cofactor evidence="1">
        <name>Mg(2+)</name>
        <dbReference type="ChEBI" id="CHEBI:18420"/>
    </cofactor>
</comment>
<dbReference type="InterPro" id="IPR018109">
    <property type="entry name" value="Folylpolyglutamate_synth_CS"/>
</dbReference>
<evidence type="ECO:0000256" key="6">
    <source>
        <dbReference type="ARBA" id="ARBA00013023"/>
    </source>
</evidence>
<dbReference type="AlphaFoldDB" id="A0A7V5RRC0"/>
<keyword evidence="11 22" id="KW-0547">Nucleotide-binding</keyword>
<evidence type="ECO:0000256" key="21">
    <source>
        <dbReference type="ARBA" id="ARBA00049161"/>
    </source>
</evidence>
<keyword evidence="13" id="KW-0460">Magnesium</keyword>
<evidence type="ECO:0000313" key="25">
    <source>
        <dbReference type="EMBL" id="HHM02700.1"/>
    </source>
</evidence>
<dbReference type="InterPro" id="IPR036615">
    <property type="entry name" value="Mur_ligase_C_dom_sf"/>
</dbReference>
<evidence type="ECO:0000256" key="5">
    <source>
        <dbReference type="ARBA" id="ARBA00008276"/>
    </source>
</evidence>
<dbReference type="InterPro" id="IPR013221">
    <property type="entry name" value="Mur_ligase_cen"/>
</dbReference>